<dbReference type="InterPro" id="IPR016169">
    <property type="entry name" value="FAD-bd_PCMH_sub2"/>
</dbReference>
<dbReference type="InterPro" id="IPR006094">
    <property type="entry name" value="Oxid_FAD_bind_N"/>
</dbReference>
<dbReference type="GO" id="GO:0003824">
    <property type="term" value="F:catalytic activity"/>
    <property type="evidence" value="ECO:0007669"/>
    <property type="project" value="InterPro"/>
</dbReference>
<dbReference type="PANTHER" id="PTHR11748">
    <property type="entry name" value="D-LACTATE DEHYDROGENASE"/>
    <property type="match status" value="1"/>
</dbReference>
<evidence type="ECO:0000313" key="5">
    <source>
        <dbReference type="Proteomes" id="UP000672934"/>
    </source>
</evidence>
<dbReference type="NCBIfam" id="NF008439">
    <property type="entry name" value="PRK11282.1"/>
    <property type="match status" value="1"/>
</dbReference>
<evidence type="ECO:0000256" key="1">
    <source>
        <dbReference type="ARBA" id="ARBA00022630"/>
    </source>
</evidence>
<evidence type="ECO:0000259" key="3">
    <source>
        <dbReference type="PROSITE" id="PS51387"/>
    </source>
</evidence>
<protein>
    <recommendedName>
        <fullName evidence="3">FAD-binding PCMH-type domain-containing protein</fullName>
    </recommendedName>
</protein>
<comment type="caution">
    <text evidence="4">The sequence shown here is derived from an EMBL/GenBank/DDBJ whole genome shotgun (WGS) entry which is preliminary data.</text>
</comment>
<dbReference type="InterPro" id="IPR036318">
    <property type="entry name" value="FAD-bd_PCMH-like_sf"/>
</dbReference>
<dbReference type="GO" id="GO:0071949">
    <property type="term" value="F:FAD binding"/>
    <property type="evidence" value="ECO:0007669"/>
    <property type="project" value="InterPro"/>
</dbReference>
<dbReference type="EMBL" id="CAJPUY010000002">
    <property type="protein sequence ID" value="CAG2129759.1"/>
    <property type="molecule type" value="Genomic_DNA"/>
</dbReference>
<dbReference type="Gene3D" id="3.30.465.10">
    <property type="match status" value="1"/>
</dbReference>
<dbReference type="SUPFAM" id="SSF56176">
    <property type="entry name" value="FAD-binding/transporter-associated domain-like"/>
    <property type="match status" value="1"/>
</dbReference>
<sequence>MPDHGDTYQHQNRTHMQATLDSFRDAVRHATETRTPLRLRGGGSKDFYGQAMDGQLLDTRAYRGIVEYDPAELVITARCGTPLAEIEAALAEKRQMLAFEPPHFAAPGQPSAATFGGAVAAGLSGPRRQSAGALRDFVLGAQMMDGQGEVMNFGGQVMKNVAGYDVSRLLAGSLGTLGLILEVSVKVLPTPFDDATLRFEMSQAEAIDRLNQWGGQPLPIAASAWHEGVLHVRLSGAAAAVRAARARLGGEAVGPDDGLAFWQSLREQTHAFFAPSLQGRALWRLAVPPTSAPLDLPGSQLVEWGGGQRWWLPEAGAGAGAGPDGNHAGLVRGIAQAVGGHATLFRNGDKSVGVFTPLASPLAAIHTRLKASFDPAGIFNPQRMYPGL</sequence>
<dbReference type="SUPFAM" id="SSF55103">
    <property type="entry name" value="FAD-linked oxidases, C-terminal domain"/>
    <property type="match status" value="1"/>
</dbReference>
<dbReference type="InterPro" id="IPR016164">
    <property type="entry name" value="FAD-linked_Oxase-like_C"/>
</dbReference>
<evidence type="ECO:0000313" key="4">
    <source>
        <dbReference type="EMBL" id="CAG2129759.1"/>
    </source>
</evidence>
<name>A0A916N1V4_9BURK</name>
<dbReference type="PANTHER" id="PTHR11748:SF103">
    <property type="entry name" value="GLYCOLATE OXIDASE SUBUNIT GLCE"/>
    <property type="match status" value="1"/>
</dbReference>
<keyword evidence="1" id="KW-0285">Flavoprotein</keyword>
<keyword evidence="5" id="KW-1185">Reference proteome</keyword>
<feature type="domain" description="FAD-binding PCMH-type" evidence="3">
    <location>
        <begin position="7"/>
        <end position="190"/>
    </location>
</feature>
<accession>A0A916N1V4</accession>
<dbReference type="Proteomes" id="UP000672934">
    <property type="component" value="Unassembled WGS sequence"/>
</dbReference>
<dbReference type="Pfam" id="PF01565">
    <property type="entry name" value="FAD_binding_4"/>
    <property type="match status" value="1"/>
</dbReference>
<dbReference type="PROSITE" id="PS51387">
    <property type="entry name" value="FAD_PCMH"/>
    <property type="match status" value="1"/>
</dbReference>
<keyword evidence="2" id="KW-0274">FAD</keyword>
<proteinExistence type="predicted"/>
<dbReference type="InterPro" id="IPR016166">
    <property type="entry name" value="FAD-bd_PCMH"/>
</dbReference>
<organism evidence="4 5">
    <name type="scientific">Cupriavidus yeoncheonensis</name>
    <dbReference type="NCBI Taxonomy" id="1462994"/>
    <lineage>
        <taxon>Bacteria</taxon>
        <taxon>Pseudomonadati</taxon>
        <taxon>Pseudomonadota</taxon>
        <taxon>Betaproteobacteria</taxon>
        <taxon>Burkholderiales</taxon>
        <taxon>Burkholderiaceae</taxon>
        <taxon>Cupriavidus</taxon>
    </lineage>
</organism>
<gene>
    <name evidence="4" type="ORF">LMG31506_00695</name>
</gene>
<reference evidence="4" key="1">
    <citation type="submission" date="2021-03" db="EMBL/GenBank/DDBJ databases">
        <authorList>
            <person name="Peeters C."/>
        </authorList>
    </citation>
    <scope>NUCLEOTIDE SEQUENCE</scope>
    <source>
        <strain evidence="4">LMG 31506</strain>
    </source>
</reference>
<dbReference type="AlphaFoldDB" id="A0A916N1V4"/>
<evidence type="ECO:0000256" key="2">
    <source>
        <dbReference type="ARBA" id="ARBA00022827"/>
    </source>
</evidence>